<protein>
    <recommendedName>
        <fullName evidence="2">Xaa-Pro dipeptidyl-peptidase-like domain-containing protein</fullName>
    </recommendedName>
</protein>
<dbReference type="EMBL" id="BARS01050301">
    <property type="protein sequence ID" value="GAG47164.1"/>
    <property type="molecule type" value="Genomic_DNA"/>
</dbReference>
<dbReference type="AlphaFoldDB" id="X0XV24"/>
<proteinExistence type="predicted"/>
<dbReference type="Pfam" id="PF02129">
    <property type="entry name" value="Peptidase_S15"/>
    <property type="match status" value="1"/>
</dbReference>
<comment type="caution">
    <text evidence="3">The sequence shown here is derived from an EMBL/GenBank/DDBJ whole genome shotgun (WGS) entry which is preliminary data.</text>
</comment>
<dbReference type="InterPro" id="IPR000383">
    <property type="entry name" value="Xaa-Pro-like_dom"/>
</dbReference>
<gene>
    <name evidence="3" type="ORF">S01H1_75118</name>
</gene>
<dbReference type="PANTHER" id="PTHR22946:SF9">
    <property type="entry name" value="POLYKETIDE TRANSFERASE AF380"/>
    <property type="match status" value="1"/>
</dbReference>
<feature type="non-terminal residue" evidence="3">
    <location>
        <position position="173"/>
    </location>
</feature>
<organism evidence="3">
    <name type="scientific">marine sediment metagenome</name>
    <dbReference type="NCBI Taxonomy" id="412755"/>
    <lineage>
        <taxon>unclassified sequences</taxon>
        <taxon>metagenomes</taxon>
        <taxon>ecological metagenomes</taxon>
    </lineage>
</organism>
<accession>X0XV24</accession>
<dbReference type="PANTHER" id="PTHR22946">
    <property type="entry name" value="DIENELACTONE HYDROLASE DOMAIN-CONTAINING PROTEIN-RELATED"/>
    <property type="match status" value="1"/>
</dbReference>
<feature type="domain" description="Xaa-Pro dipeptidyl-peptidase-like" evidence="2">
    <location>
        <begin position="51"/>
        <end position="138"/>
    </location>
</feature>
<dbReference type="GO" id="GO:0016788">
    <property type="term" value="F:hydrolase activity, acting on ester bonds"/>
    <property type="evidence" value="ECO:0007669"/>
    <property type="project" value="UniProtKB-ARBA"/>
</dbReference>
<dbReference type="InterPro" id="IPR050261">
    <property type="entry name" value="FrsA_esterase"/>
</dbReference>
<dbReference type="Gene3D" id="3.40.50.1820">
    <property type="entry name" value="alpha/beta hydrolase"/>
    <property type="match status" value="1"/>
</dbReference>
<sequence>MKQEKISFKSNGLSVVGIIDIPKKVPAPGIIVCHGGTNDKINCPCFPELPNALVKAGYIVLRFDFYGSGESDGLFQDKTNELMMQNIKDAISFLSKDARVTKIGLWGRSIIGNMLAYLVDKRIVCRVIQSGVYDFTEAFERYYKKDFERFLKNPKMKYMVVTSDSRKVNGEYA</sequence>
<evidence type="ECO:0000259" key="2">
    <source>
        <dbReference type="Pfam" id="PF02129"/>
    </source>
</evidence>
<dbReference type="SUPFAM" id="SSF53474">
    <property type="entry name" value="alpha/beta-Hydrolases"/>
    <property type="match status" value="1"/>
</dbReference>
<keyword evidence="1" id="KW-0378">Hydrolase</keyword>
<reference evidence="3" key="1">
    <citation type="journal article" date="2014" name="Front. Microbiol.">
        <title>High frequency of phylogenetically diverse reductive dehalogenase-homologous genes in deep subseafloor sedimentary metagenomes.</title>
        <authorList>
            <person name="Kawai M."/>
            <person name="Futagami T."/>
            <person name="Toyoda A."/>
            <person name="Takaki Y."/>
            <person name="Nishi S."/>
            <person name="Hori S."/>
            <person name="Arai W."/>
            <person name="Tsubouchi T."/>
            <person name="Morono Y."/>
            <person name="Uchiyama I."/>
            <person name="Ito T."/>
            <person name="Fujiyama A."/>
            <person name="Inagaki F."/>
            <person name="Takami H."/>
        </authorList>
    </citation>
    <scope>NUCLEOTIDE SEQUENCE</scope>
    <source>
        <strain evidence="3">Expedition CK06-06</strain>
    </source>
</reference>
<evidence type="ECO:0000313" key="3">
    <source>
        <dbReference type="EMBL" id="GAG47164.1"/>
    </source>
</evidence>
<dbReference type="InterPro" id="IPR029058">
    <property type="entry name" value="AB_hydrolase_fold"/>
</dbReference>
<name>X0XV24_9ZZZZ</name>
<evidence type="ECO:0000256" key="1">
    <source>
        <dbReference type="ARBA" id="ARBA00022801"/>
    </source>
</evidence>